<evidence type="ECO:0000313" key="3">
    <source>
        <dbReference type="EMBL" id="MFC6768793.1"/>
    </source>
</evidence>
<dbReference type="EMBL" id="JBHSWV010000621">
    <property type="protein sequence ID" value="MFC6768793.1"/>
    <property type="molecule type" value="Genomic_DNA"/>
</dbReference>
<protein>
    <submittedName>
        <fullName evidence="3">Uncharacterized protein</fullName>
    </submittedName>
</protein>
<evidence type="ECO:0000259" key="1">
    <source>
        <dbReference type="Pfam" id="PF26236"/>
    </source>
</evidence>
<dbReference type="Pfam" id="PF26236">
    <property type="entry name" value="DUF8054_N"/>
    <property type="match status" value="1"/>
</dbReference>
<dbReference type="Pfam" id="PF26238">
    <property type="entry name" value="DUF8054_M"/>
    <property type="match status" value="1"/>
</dbReference>
<sequence>MNVVIALVVAAGIGVALSAPVGVLAVVVFLGLIRLRGYLIPGTPTITRRYLPDRVLEGFGKPPSIESTIETVTPEELTTVLIAADIAANRGGEFRVTSSFREGWNDRLSSDDAGEPGVDEVESILGADDVERLDDISFVLDGRKRVRWESAAALAADVAAAAELRTRLDGWERLETDERR</sequence>
<comment type="caution">
    <text evidence="3">The sequence shown here is derived from an EMBL/GenBank/DDBJ whole genome shotgun (WGS) entry which is preliminary data.</text>
</comment>
<reference evidence="3 4" key="1">
    <citation type="journal article" date="2019" name="Int. J. Syst. Evol. Microbiol.">
        <title>The Global Catalogue of Microorganisms (GCM) 10K type strain sequencing project: providing services to taxonomists for standard genome sequencing and annotation.</title>
        <authorList>
            <consortium name="The Broad Institute Genomics Platform"/>
            <consortium name="The Broad Institute Genome Sequencing Center for Infectious Disease"/>
            <person name="Wu L."/>
            <person name="Ma J."/>
        </authorList>
    </citation>
    <scope>NUCLEOTIDE SEQUENCE [LARGE SCALE GENOMIC DNA]</scope>
    <source>
        <strain evidence="3 4">LMG 29247</strain>
    </source>
</reference>
<feature type="non-terminal residue" evidence="3">
    <location>
        <position position="180"/>
    </location>
</feature>
<dbReference type="Proteomes" id="UP001596383">
    <property type="component" value="Unassembled WGS sequence"/>
</dbReference>
<evidence type="ECO:0000259" key="2">
    <source>
        <dbReference type="Pfam" id="PF26238"/>
    </source>
</evidence>
<dbReference type="InterPro" id="IPR058674">
    <property type="entry name" value="DUF8054_N"/>
</dbReference>
<accession>A0ABD5SUI1</accession>
<dbReference type="InterPro" id="IPR058775">
    <property type="entry name" value="DUF8054_M"/>
</dbReference>
<keyword evidence="4" id="KW-1185">Reference proteome</keyword>
<organism evidence="3 4">
    <name type="scientific">Natrinema soli</name>
    <dbReference type="NCBI Taxonomy" id="1930624"/>
    <lineage>
        <taxon>Archaea</taxon>
        <taxon>Methanobacteriati</taxon>
        <taxon>Methanobacteriota</taxon>
        <taxon>Stenosarchaea group</taxon>
        <taxon>Halobacteria</taxon>
        <taxon>Halobacteriales</taxon>
        <taxon>Natrialbaceae</taxon>
        <taxon>Natrinema</taxon>
    </lineage>
</organism>
<evidence type="ECO:0000313" key="4">
    <source>
        <dbReference type="Proteomes" id="UP001596383"/>
    </source>
</evidence>
<feature type="domain" description="DUF8054" evidence="1">
    <location>
        <begin position="1"/>
        <end position="61"/>
    </location>
</feature>
<gene>
    <name evidence="3" type="ORF">ACFQE6_28420</name>
</gene>
<proteinExistence type="predicted"/>
<dbReference type="AlphaFoldDB" id="A0ABD5SUI1"/>
<name>A0ABD5SUI1_9EURY</name>
<feature type="domain" description="DUF8054" evidence="2">
    <location>
        <begin position="77"/>
        <end position="179"/>
    </location>
</feature>